<dbReference type="OrthoDB" id="1470350at2759"/>
<dbReference type="GO" id="GO:0020037">
    <property type="term" value="F:heme binding"/>
    <property type="evidence" value="ECO:0007669"/>
    <property type="project" value="InterPro"/>
</dbReference>
<dbReference type="GeneID" id="28767466"/>
<proteinExistence type="inferred from homology"/>
<dbReference type="AlphaFoldDB" id="A0A177CLD6"/>
<dbReference type="Proteomes" id="UP000077069">
    <property type="component" value="Unassembled WGS sequence"/>
</dbReference>
<dbReference type="InterPro" id="IPR002401">
    <property type="entry name" value="Cyt_P450_E_grp-I"/>
</dbReference>
<dbReference type="InParanoid" id="A0A177CLD6"/>
<dbReference type="SUPFAM" id="SSF48264">
    <property type="entry name" value="Cytochrome P450"/>
    <property type="match status" value="1"/>
</dbReference>
<dbReference type="InterPro" id="IPR036396">
    <property type="entry name" value="Cyt_P450_sf"/>
</dbReference>
<keyword evidence="3" id="KW-1185">Reference proteome</keyword>
<name>A0A177CLD6_9PLEO</name>
<dbReference type="STRING" id="1460663.A0A177CLD6"/>
<evidence type="ECO:0000313" key="3">
    <source>
        <dbReference type="Proteomes" id="UP000077069"/>
    </source>
</evidence>
<dbReference type="PRINTS" id="PR00463">
    <property type="entry name" value="EP450I"/>
</dbReference>
<dbReference type="GO" id="GO:0016705">
    <property type="term" value="F:oxidoreductase activity, acting on paired donors, with incorporation or reduction of molecular oxygen"/>
    <property type="evidence" value="ECO:0007669"/>
    <property type="project" value="InterPro"/>
</dbReference>
<accession>A0A177CLD6</accession>
<dbReference type="Pfam" id="PF00067">
    <property type="entry name" value="p450"/>
    <property type="match status" value="1"/>
</dbReference>
<gene>
    <name evidence="2" type="ORF">CC84DRAFT_1239558</name>
</gene>
<dbReference type="RefSeq" id="XP_018038729.1">
    <property type="nucleotide sequence ID" value="XM_018183980.1"/>
</dbReference>
<dbReference type="PANTHER" id="PTHR24305">
    <property type="entry name" value="CYTOCHROME P450"/>
    <property type="match status" value="1"/>
</dbReference>
<evidence type="ECO:0000256" key="1">
    <source>
        <dbReference type="ARBA" id="ARBA00010617"/>
    </source>
</evidence>
<dbReference type="PANTHER" id="PTHR24305:SF166">
    <property type="entry name" value="CYTOCHROME P450 12A4, MITOCHONDRIAL-RELATED"/>
    <property type="match status" value="1"/>
</dbReference>
<protein>
    <submittedName>
        <fullName evidence="2">Cytochrome P450</fullName>
    </submittedName>
</protein>
<dbReference type="GO" id="GO:0004497">
    <property type="term" value="F:monooxygenase activity"/>
    <property type="evidence" value="ECO:0007669"/>
    <property type="project" value="InterPro"/>
</dbReference>
<dbReference type="EMBL" id="KV441550">
    <property type="protein sequence ID" value="OAG08364.1"/>
    <property type="molecule type" value="Genomic_DNA"/>
</dbReference>
<organism evidence="2 3">
    <name type="scientific">Paraphaeosphaeria sporulosa</name>
    <dbReference type="NCBI Taxonomy" id="1460663"/>
    <lineage>
        <taxon>Eukaryota</taxon>
        <taxon>Fungi</taxon>
        <taxon>Dikarya</taxon>
        <taxon>Ascomycota</taxon>
        <taxon>Pezizomycotina</taxon>
        <taxon>Dothideomycetes</taxon>
        <taxon>Pleosporomycetidae</taxon>
        <taxon>Pleosporales</taxon>
        <taxon>Massarineae</taxon>
        <taxon>Didymosphaeriaceae</taxon>
        <taxon>Paraphaeosphaeria</taxon>
    </lineage>
</organism>
<sequence length="299" mass="33401">MSLIPRLYKPLSPDVESLFDRGQMYKLLEVYEPCISTASAADWPRHRKTLAAPFNETAMGVVWSESLQQTEQMVEAWSSPSSGGITSVAKDIRILSLKVLAAIGFRRSFSFRQADDSVGIREGVVHSYRDALQIVLENLILLMLIPSRHLVYPWLPASLRRIGNAALDFKKHMVKMLDEENTSMNRGDKGSGSLMTSFIRALDEWNKGVESNCISGALSDEILGNLFVINFAGHDTTANTLAFSTLLLATYPDVQQWVAEEINNVSSEMVSADWKYADVFPRLLRCRAFLVSFMPIVSS</sequence>
<reference evidence="2 3" key="1">
    <citation type="submission" date="2016-05" db="EMBL/GenBank/DDBJ databases">
        <title>Comparative analysis of secretome profiles of manganese(II)-oxidizing ascomycete fungi.</title>
        <authorList>
            <consortium name="DOE Joint Genome Institute"/>
            <person name="Zeiner C.A."/>
            <person name="Purvine S.O."/>
            <person name="Zink E.M."/>
            <person name="Wu S."/>
            <person name="Pasa-Tolic L."/>
            <person name="Chaput D.L."/>
            <person name="Haridas S."/>
            <person name="Grigoriev I.V."/>
            <person name="Santelli C.M."/>
            <person name="Hansel C.M."/>
        </authorList>
    </citation>
    <scope>NUCLEOTIDE SEQUENCE [LARGE SCALE GENOMIC DNA]</scope>
    <source>
        <strain evidence="2 3">AP3s5-JAC2a</strain>
    </source>
</reference>
<dbReference type="GO" id="GO:0005506">
    <property type="term" value="F:iron ion binding"/>
    <property type="evidence" value="ECO:0007669"/>
    <property type="project" value="InterPro"/>
</dbReference>
<comment type="similarity">
    <text evidence="1">Belongs to the cytochrome P450 family.</text>
</comment>
<dbReference type="InterPro" id="IPR050121">
    <property type="entry name" value="Cytochrome_P450_monoxygenase"/>
</dbReference>
<evidence type="ECO:0000313" key="2">
    <source>
        <dbReference type="EMBL" id="OAG08364.1"/>
    </source>
</evidence>
<dbReference type="Gene3D" id="1.10.630.10">
    <property type="entry name" value="Cytochrome P450"/>
    <property type="match status" value="1"/>
</dbReference>
<dbReference type="InterPro" id="IPR001128">
    <property type="entry name" value="Cyt_P450"/>
</dbReference>